<dbReference type="InterPro" id="IPR059073">
    <property type="entry name" value="TRMT11_N"/>
</dbReference>
<dbReference type="InterPro" id="IPR000241">
    <property type="entry name" value="RlmKL-like_Mtase"/>
</dbReference>
<dbReference type="PANTHER" id="PTHR13370">
    <property type="entry name" value="RNA METHYLASE-RELATED"/>
    <property type="match status" value="1"/>
</dbReference>
<protein>
    <recommendedName>
        <fullName evidence="9">tRNA (guanine(10)-N(2))-methyltransferase</fullName>
        <ecNumber evidence="9">2.1.1.214</ecNumber>
    </recommendedName>
</protein>
<dbReference type="InterPro" id="IPR016691">
    <property type="entry name" value="TRMT11"/>
</dbReference>
<evidence type="ECO:0000256" key="8">
    <source>
        <dbReference type="ARBA" id="ARBA00022884"/>
    </source>
</evidence>
<dbReference type="GO" id="GO:0032259">
    <property type="term" value="P:methylation"/>
    <property type="evidence" value="ECO:0007669"/>
    <property type="project" value="UniProtKB-UniRule"/>
</dbReference>
<comment type="similarity">
    <text evidence="10">Belongs to the class I-like SAM-binding methyltransferase superfamily. TRM11 methyltransferase family.</text>
</comment>
<feature type="region of interest" description="Disordered" evidence="11">
    <location>
        <begin position="473"/>
        <end position="493"/>
    </location>
</feature>
<dbReference type="GO" id="GO:0160102">
    <property type="term" value="F:tRNA (guanine(10)-N2)-methyltransferase activity"/>
    <property type="evidence" value="ECO:0007669"/>
    <property type="project" value="UniProtKB-EC"/>
</dbReference>
<keyword evidence="3 10" id="KW-0820">tRNA-binding</keyword>
<sequence>MRFLVYFVHRHNDFRRAEFESVAEMCGVSNVEDLAWTRADGGDCEETPFWYVELPDERTARAIASRALLVKAILEAWGSAPDEGGLRDAVAAYDESRKTPYLAPGTTFKVEVEDFGVRRGSKDILKRVGDLGLPFLGKADLKNPEHLFWSVVSDTKETPSLPQTPRHCFFGRVVGQSDRSTLKRYDLKQRSYLGPTSMDAEMALLMANFAQARPGGVILDPFCGTGSMLVAAAHYGAMTMGIDIDIRVIKHGKSARKSGSKFGVKASDGSSVDVWTNFAQYGLQPPVALFVGDLHALPTRRFGLEGTLQGIVADPPYGVRAGGRKSGGRKPLPEDYAIPEEMRETHIPSTAPYPFAEMNDDLMELAARFLSIGGRLTFFLPGSTEDAEREIRDLPAHPALRLRWHSLETFNQIWGRRLVTYEKIHPYDVEVARKAREDAVAARAASDEPDLIERMRALVYDQVPAEAKRRKRYEKFHGVPPPDALTERASAET</sequence>
<evidence type="ECO:0000256" key="1">
    <source>
        <dbReference type="ARBA" id="ARBA00004496"/>
    </source>
</evidence>
<evidence type="ECO:0000256" key="10">
    <source>
        <dbReference type="PROSITE-ProRule" id="PRU00959"/>
    </source>
</evidence>
<dbReference type="PROSITE" id="PS51627">
    <property type="entry name" value="SAM_MT_TRM11"/>
    <property type="match status" value="1"/>
</dbReference>
<dbReference type="PIRSF" id="PIRSF017259">
    <property type="entry name" value="tRNA_mtfrase_TRM11"/>
    <property type="match status" value="1"/>
</dbReference>
<dbReference type="InterPro" id="IPR002052">
    <property type="entry name" value="DNA_methylase_N6_adenine_CS"/>
</dbReference>
<dbReference type="PROSITE" id="PS00092">
    <property type="entry name" value="N6_MTASE"/>
    <property type="match status" value="1"/>
</dbReference>
<feature type="domain" description="Ribosomal RNA large subunit methyltransferase K/L-like methyltransferase" evidence="12">
    <location>
        <begin position="189"/>
        <end position="326"/>
    </location>
</feature>
<evidence type="ECO:0000256" key="2">
    <source>
        <dbReference type="ARBA" id="ARBA00022490"/>
    </source>
</evidence>
<evidence type="ECO:0000259" key="12">
    <source>
        <dbReference type="Pfam" id="PF01170"/>
    </source>
</evidence>
<dbReference type="GO" id="GO:0005737">
    <property type="term" value="C:cytoplasm"/>
    <property type="evidence" value="ECO:0007669"/>
    <property type="project" value="UniProtKB-SubCell"/>
</dbReference>
<evidence type="ECO:0000256" key="7">
    <source>
        <dbReference type="ARBA" id="ARBA00022694"/>
    </source>
</evidence>
<proteinExistence type="inferred from homology"/>
<dbReference type="InterPro" id="IPR029063">
    <property type="entry name" value="SAM-dependent_MTases_sf"/>
</dbReference>
<keyword evidence="5 10" id="KW-0808">Transferase</keyword>
<name>A0A7R9T4W0_9CHLO</name>
<evidence type="ECO:0000313" key="14">
    <source>
        <dbReference type="EMBL" id="CAD8225007.1"/>
    </source>
</evidence>
<dbReference type="CDD" id="cd02440">
    <property type="entry name" value="AdoMet_MTases"/>
    <property type="match status" value="1"/>
</dbReference>
<dbReference type="EC" id="2.1.1.214" evidence="9"/>
<dbReference type="AlphaFoldDB" id="A0A7R9T4W0"/>
<keyword evidence="2" id="KW-0963">Cytoplasm</keyword>
<accession>A0A7R9T4W0</accession>
<dbReference type="Pfam" id="PF01170">
    <property type="entry name" value="UPF0020"/>
    <property type="match status" value="1"/>
</dbReference>
<evidence type="ECO:0000256" key="5">
    <source>
        <dbReference type="ARBA" id="ARBA00022679"/>
    </source>
</evidence>
<evidence type="ECO:0000256" key="11">
    <source>
        <dbReference type="SAM" id="MobiDB-lite"/>
    </source>
</evidence>
<dbReference type="Gene3D" id="3.40.50.150">
    <property type="entry name" value="Vaccinia Virus protein VP39"/>
    <property type="match status" value="1"/>
</dbReference>
<evidence type="ECO:0000259" key="13">
    <source>
        <dbReference type="Pfam" id="PF25904"/>
    </source>
</evidence>
<evidence type="ECO:0000256" key="4">
    <source>
        <dbReference type="ARBA" id="ARBA00022603"/>
    </source>
</evidence>
<dbReference type="GO" id="GO:0043527">
    <property type="term" value="C:tRNA methyltransferase complex"/>
    <property type="evidence" value="ECO:0007669"/>
    <property type="project" value="UniProtKB-ARBA"/>
</dbReference>
<comment type="subcellular location">
    <subcellularLocation>
        <location evidence="1">Cytoplasm</location>
    </subcellularLocation>
</comment>
<keyword evidence="6 10" id="KW-0949">S-adenosyl-L-methionine</keyword>
<keyword evidence="8 10" id="KW-0694">RNA-binding</keyword>
<dbReference type="PANTHER" id="PTHR13370:SF3">
    <property type="entry name" value="TRNA (GUANINE(10)-N2)-METHYLTRANSFERASE HOMOLOG"/>
    <property type="match status" value="1"/>
</dbReference>
<evidence type="ECO:0000256" key="9">
    <source>
        <dbReference type="ARBA" id="ARBA00066937"/>
    </source>
</evidence>
<dbReference type="EMBL" id="HBDX01006705">
    <property type="protein sequence ID" value="CAD8225007.1"/>
    <property type="molecule type" value="Transcribed_RNA"/>
</dbReference>
<keyword evidence="4 10" id="KW-0489">Methyltransferase</keyword>
<dbReference type="Pfam" id="PF25904">
    <property type="entry name" value="Tmrp11_N"/>
    <property type="match status" value="1"/>
</dbReference>
<dbReference type="SUPFAM" id="SSF53335">
    <property type="entry name" value="S-adenosyl-L-methionine-dependent methyltransferases"/>
    <property type="match status" value="1"/>
</dbReference>
<evidence type="ECO:0000256" key="6">
    <source>
        <dbReference type="ARBA" id="ARBA00022691"/>
    </source>
</evidence>
<evidence type="ECO:0000256" key="3">
    <source>
        <dbReference type="ARBA" id="ARBA00022555"/>
    </source>
</evidence>
<dbReference type="GO" id="GO:0000049">
    <property type="term" value="F:tRNA binding"/>
    <property type="evidence" value="ECO:0007669"/>
    <property type="project" value="UniProtKB-UniRule"/>
</dbReference>
<dbReference type="GO" id="GO:0008033">
    <property type="term" value="P:tRNA processing"/>
    <property type="evidence" value="ECO:0007669"/>
    <property type="project" value="UniProtKB-UniRule"/>
</dbReference>
<reference evidence="14" key="1">
    <citation type="submission" date="2021-01" db="EMBL/GenBank/DDBJ databases">
        <authorList>
            <person name="Corre E."/>
            <person name="Pelletier E."/>
            <person name="Niang G."/>
            <person name="Scheremetjew M."/>
            <person name="Finn R."/>
            <person name="Kale V."/>
            <person name="Holt S."/>
            <person name="Cochrane G."/>
            <person name="Meng A."/>
            <person name="Brown T."/>
            <person name="Cohen L."/>
        </authorList>
    </citation>
    <scope>NUCLEOTIDE SEQUENCE</scope>
    <source>
        <strain evidence="14">Clade-A-BCC118000</strain>
    </source>
</reference>
<feature type="domain" description="tRNA (guanine(10)-N(2))-methyltransferase TRMT11 N-terminal" evidence="13">
    <location>
        <begin position="1"/>
        <end position="179"/>
    </location>
</feature>
<keyword evidence="7 10" id="KW-0819">tRNA processing</keyword>
<organism evidence="14">
    <name type="scientific">Ostreococcus sp. 'lucimarinus'</name>
    <dbReference type="NCBI Taxonomy" id="242159"/>
    <lineage>
        <taxon>Eukaryota</taxon>
        <taxon>Viridiplantae</taxon>
        <taxon>Chlorophyta</taxon>
        <taxon>Mamiellophyceae</taxon>
        <taxon>Mamiellales</taxon>
        <taxon>Bathycoccaceae</taxon>
        <taxon>Ostreococcus</taxon>
    </lineage>
</organism>
<gene>
    <name evidence="14" type="ORF">OLUC0939_LOCUS5747</name>
</gene>
<dbReference type="PRINTS" id="PR00507">
    <property type="entry name" value="N12N6MTFRASE"/>
</dbReference>